<dbReference type="PANTHER" id="PTHR35205">
    <property type="entry name" value="NB-ARC AND TPR DOMAIN PROTEIN"/>
    <property type="match status" value="1"/>
</dbReference>
<protein>
    <submittedName>
        <fullName evidence="1">Tetratricopeptide repeat family protein</fullName>
    </submittedName>
</protein>
<proteinExistence type="predicted"/>
<dbReference type="PATRIC" id="fig|1359196.3.peg.668"/>
<dbReference type="Gene3D" id="1.25.40.10">
    <property type="entry name" value="Tetratricopeptide repeat domain"/>
    <property type="match status" value="2"/>
</dbReference>
<dbReference type="EMBL" id="LANQ01000001">
    <property type="protein sequence ID" value="KJV58310.1"/>
    <property type="molecule type" value="Genomic_DNA"/>
</dbReference>
<dbReference type="Gene3D" id="3.40.50.300">
    <property type="entry name" value="P-loop containing nucleotide triphosphate hydrolases"/>
    <property type="match status" value="1"/>
</dbReference>
<dbReference type="InterPro" id="IPR027417">
    <property type="entry name" value="P-loop_NTPase"/>
</dbReference>
<dbReference type="PANTHER" id="PTHR35205:SF1">
    <property type="entry name" value="ZU5 DOMAIN-CONTAINING PROTEIN"/>
    <property type="match status" value="1"/>
</dbReference>
<dbReference type="Proteomes" id="UP000033475">
    <property type="component" value="Unassembled WGS sequence"/>
</dbReference>
<name>A0A0F3MRE2_RICFI</name>
<evidence type="ECO:0000313" key="2">
    <source>
        <dbReference type="Proteomes" id="UP000033475"/>
    </source>
</evidence>
<dbReference type="SUPFAM" id="SSF48452">
    <property type="entry name" value="TPR-like"/>
    <property type="match status" value="2"/>
</dbReference>
<sequence>MKKYILGIIVLLISGTIFAQSQISNLVVPVSYFINHVSQLEKLKENLNKYKQSSVVGGNGMGKTQLARMYAYENKENYNIIWFIDCNLNIEQQLLKLSKAINTEVKSPVISEDMAVMRKDLIAYLASKDKWLLVFDNLKIGENKKIEDFINWEYNGNIIVCSQDDELLSNIIKANAFTKSETALLAKNILENKNPELINFLTQEFGGYPILVVQGAQILNQVQGLNLVEEYKKKIKASKDKIELNIKLVSNELNPSAKRLLDGIALLNNQSFSKELLNSITEDKNSLDDDIYQLSKFALISNIEPNEVNPIFEMHDVIAEKILQINGDKGNKEYLERSVTNLLNSIPKSLVKGRIFRNAKTISDNIEIITKNAEKYDISIYKILELKLNLLIQYANSSDLYNSKKLVNWFDKNDQKGKFKLWTMNNEEKFAYAAYLGRIGWYYRTWSDPKKAIEYDTKAKQVFDEVKGYDSIKCNVVFGSAISNIQLGNLEEAEKNIQIMEAMFDQNLVDQTDIATIYYAKAKLFNIQGKNYEALRRIDDSINACIENGMKLQDLFLTGSYLIKVDVLNNLKKHQEALSLLEQVYDMNKSSKKEENQVFGRIFTQKSRAKLRLGDVTEALEYAKKAKAIFFNDPTRPNKEIIISPDIDLAKTFVAEGDALVLLNQNEEAVDAYATAENIYWNNYKENMKNVYEISNMYLAAAKASCTLPKKFWYEKFRNNQIEKFGADHPNSIKILNLKCDGSN</sequence>
<dbReference type="InterPro" id="IPR011990">
    <property type="entry name" value="TPR-like_helical_dom_sf"/>
</dbReference>
<gene>
    <name evidence="1" type="ORF">RFEPED_0690</name>
</gene>
<dbReference type="RefSeq" id="WP_011270558.1">
    <property type="nucleotide sequence ID" value="NZ_LANQ01000001.1"/>
</dbReference>
<dbReference type="AlphaFoldDB" id="A0A0F3MRE2"/>
<evidence type="ECO:0000313" key="1">
    <source>
        <dbReference type="EMBL" id="KJV58310.1"/>
    </source>
</evidence>
<organism evidence="1 2">
    <name type="scientific">Rickettsia felis str. Pedreira</name>
    <dbReference type="NCBI Taxonomy" id="1359196"/>
    <lineage>
        <taxon>Bacteria</taxon>
        <taxon>Pseudomonadati</taxon>
        <taxon>Pseudomonadota</taxon>
        <taxon>Alphaproteobacteria</taxon>
        <taxon>Rickettsiales</taxon>
        <taxon>Rickettsiaceae</taxon>
        <taxon>Rickettsieae</taxon>
        <taxon>Rickettsia</taxon>
        <taxon>spotted fever group</taxon>
    </lineage>
</organism>
<comment type="caution">
    <text evidence="1">The sequence shown here is derived from an EMBL/GenBank/DDBJ whole genome shotgun (WGS) entry which is preliminary data.</text>
</comment>
<reference evidence="1 2" key="1">
    <citation type="submission" date="2015-01" db="EMBL/GenBank/DDBJ databases">
        <title>Genome Sequencing of Rickettsiales.</title>
        <authorList>
            <person name="Daugherty S.C."/>
            <person name="Su Q."/>
            <person name="Abolude K."/>
            <person name="Beier-Sexton M."/>
            <person name="Carlyon J.A."/>
            <person name="Carter R."/>
            <person name="Day N.P."/>
            <person name="Dumler S.J."/>
            <person name="Dyachenko V."/>
            <person name="Godinez A."/>
            <person name="Kurtti T.J."/>
            <person name="Lichay M."/>
            <person name="Mullins K.E."/>
            <person name="Ott S."/>
            <person name="Pappas-Brown V."/>
            <person name="Paris D.H."/>
            <person name="Patel P."/>
            <person name="Richards A.L."/>
            <person name="Sadzewicz L."/>
            <person name="Sears K."/>
            <person name="Seidman D."/>
            <person name="Sengamalay N."/>
            <person name="Stenos J."/>
            <person name="Tallon L.J."/>
            <person name="Vincent G."/>
            <person name="Fraser C.M."/>
            <person name="Munderloh U."/>
            <person name="Dunning-Hotopp J.C."/>
        </authorList>
    </citation>
    <scope>NUCLEOTIDE SEQUENCE [LARGE SCALE GENOMIC DNA]</scope>
    <source>
        <strain evidence="1 2">Pedreira</strain>
    </source>
</reference>
<accession>A0A0F3MRE2</accession>
<dbReference type="SUPFAM" id="SSF52540">
    <property type="entry name" value="P-loop containing nucleoside triphosphate hydrolases"/>
    <property type="match status" value="1"/>
</dbReference>